<dbReference type="InterPro" id="IPR018181">
    <property type="entry name" value="Heat_shock_70_CS"/>
</dbReference>
<dbReference type="InterPro" id="IPR029047">
    <property type="entry name" value="HSP70_peptide-bd_sf"/>
</dbReference>
<dbReference type="OrthoDB" id="2401965at2759"/>
<sequence length="475" mass="52620">MLLAHMKQVAEAFLGEPVAKAVITVPAYFNEAQRQSTHDAGVIAGLDVLRILVEPTAAAIAYGLDRRHAAEQTKETVLVFDLGGGTFDVSLLRVDGGVFHVVATGGNTHLGGQDFDSRLVDYCLQEFKRQQMNRFSGVDLKGDMKAVQRLRQACEQSKRALSSATIAKITIDCLYCGKDFEFTLSRSRFEQLCQDLFDEAIGHVKQLLVDANMVTSDVDTVVVVGGSSRIPKIQQMLRVLFDGKEINKSLHAGEAVAFGATTLAAKLCGTEDDSWGDLVLMDATPLSLGVEVKGDLMSVVVPRHSTYPLTMTSSFHTCNDDQTSVRFRVFEGARPLTKDNNLLGKFHLRELEKRDRGEVSLRVTFSIDTNGLLTVRAVEEEKTVNANQIKIRNNMNRFSPQEIARMMAEAELFATIDANEKARIKALHALDDAVYAAEKKTKVTSTKVQRMRAWLEDHGDATQEMFMAKLREMKL</sequence>
<dbReference type="FunFam" id="3.30.420.40:FF:000545">
    <property type="entry name" value="Endoplasmic reticulum chaperone BiP"/>
    <property type="match status" value="1"/>
</dbReference>
<dbReference type="Pfam" id="PF00012">
    <property type="entry name" value="HSP70"/>
    <property type="match status" value="1"/>
</dbReference>
<dbReference type="SUPFAM" id="SSF100920">
    <property type="entry name" value="Heat shock protein 70kD (HSP70), peptide-binding domain"/>
    <property type="match status" value="1"/>
</dbReference>
<keyword evidence="6" id="KW-1185">Reference proteome</keyword>
<reference evidence="4" key="2">
    <citation type="submission" date="2019-06" db="EMBL/GenBank/DDBJ databases">
        <title>Genomics analysis of Aphanomyces spp. identifies a new class of oomycete effector associated with host adaptation.</title>
        <authorList>
            <person name="Gaulin E."/>
        </authorList>
    </citation>
    <scope>NUCLEOTIDE SEQUENCE</scope>
    <source>
        <strain evidence="4">CBS 578.67</strain>
    </source>
</reference>
<dbReference type="InterPro" id="IPR043129">
    <property type="entry name" value="ATPase_NBD"/>
</dbReference>
<accession>A0A485KVN1</accession>
<dbReference type="Gene3D" id="3.90.640.10">
    <property type="entry name" value="Actin, Chain A, domain 4"/>
    <property type="match status" value="1"/>
</dbReference>
<name>A0A485KVN1_9STRA</name>
<evidence type="ECO:0000256" key="3">
    <source>
        <dbReference type="ARBA" id="ARBA00022840"/>
    </source>
</evidence>
<evidence type="ECO:0000256" key="2">
    <source>
        <dbReference type="ARBA" id="ARBA00022741"/>
    </source>
</evidence>
<dbReference type="PROSITE" id="PS01036">
    <property type="entry name" value="HSP70_3"/>
    <property type="match status" value="1"/>
</dbReference>
<keyword evidence="2" id="KW-0547">Nucleotide-binding</keyword>
<gene>
    <name evidence="5" type="primary">Aste57867_11714</name>
    <name evidence="4" type="ORF">As57867_011671</name>
    <name evidence="5" type="ORF">ASTE57867_11714</name>
</gene>
<evidence type="ECO:0000313" key="4">
    <source>
        <dbReference type="EMBL" id="KAF0697624.1"/>
    </source>
</evidence>
<dbReference type="Proteomes" id="UP000332933">
    <property type="component" value="Unassembled WGS sequence"/>
</dbReference>
<dbReference type="Gene3D" id="3.30.420.40">
    <property type="match status" value="2"/>
</dbReference>
<evidence type="ECO:0000256" key="1">
    <source>
        <dbReference type="ARBA" id="ARBA00007381"/>
    </source>
</evidence>
<organism evidence="5 6">
    <name type="scientific">Aphanomyces stellatus</name>
    <dbReference type="NCBI Taxonomy" id="120398"/>
    <lineage>
        <taxon>Eukaryota</taxon>
        <taxon>Sar</taxon>
        <taxon>Stramenopiles</taxon>
        <taxon>Oomycota</taxon>
        <taxon>Saprolegniomycetes</taxon>
        <taxon>Saprolegniales</taxon>
        <taxon>Verrucalvaceae</taxon>
        <taxon>Aphanomyces</taxon>
    </lineage>
</organism>
<dbReference type="AlphaFoldDB" id="A0A485KVN1"/>
<reference evidence="5 6" key="1">
    <citation type="submission" date="2019-03" db="EMBL/GenBank/DDBJ databases">
        <authorList>
            <person name="Gaulin E."/>
            <person name="Dumas B."/>
        </authorList>
    </citation>
    <scope>NUCLEOTIDE SEQUENCE [LARGE SCALE GENOMIC DNA]</scope>
    <source>
        <strain evidence="5">CBS 568.67</strain>
    </source>
</reference>
<evidence type="ECO:0000313" key="6">
    <source>
        <dbReference type="Proteomes" id="UP000332933"/>
    </source>
</evidence>
<evidence type="ECO:0000313" key="5">
    <source>
        <dbReference type="EMBL" id="VFT88571.1"/>
    </source>
</evidence>
<dbReference type="InterPro" id="IPR013126">
    <property type="entry name" value="Hsp_70_fam"/>
</dbReference>
<dbReference type="GO" id="GO:0140662">
    <property type="term" value="F:ATP-dependent protein folding chaperone"/>
    <property type="evidence" value="ECO:0007669"/>
    <property type="project" value="InterPro"/>
</dbReference>
<dbReference type="PROSITE" id="PS00329">
    <property type="entry name" value="HSP70_2"/>
    <property type="match status" value="1"/>
</dbReference>
<dbReference type="SUPFAM" id="SSF53067">
    <property type="entry name" value="Actin-like ATPase domain"/>
    <property type="match status" value="2"/>
</dbReference>
<dbReference type="PANTHER" id="PTHR19375">
    <property type="entry name" value="HEAT SHOCK PROTEIN 70KDA"/>
    <property type="match status" value="1"/>
</dbReference>
<protein>
    <submittedName>
        <fullName evidence="5">Aste57867_11714 protein</fullName>
    </submittedName>
</protein>
<keyword evidence="3" id="KW-0067">ATP-binding</keyword>
<dbReference type="EMBL" id="CAADRA010005321">
    <property type="protein sequence ID" value="VFT88571.1"/>
    <property type="molecule type" value="Genomic_DNA"/>
</dbReference>
<dbReference type="PRINTS" id="PR00301">
    <property type="entry name" value="HEATSHOCK70"/>
</dbReference>
<dbReference type="FunFam" id="3.90.640.10:FF:000010">
    <property type="entry name" value="heat shock 70 kDa protein 14"/>
    <property type="match status" value="1"/>
</dbReference>
<dbReference type="GO" id="GO:0005524">
    <property type="term" value="F:ATP binding"/>
    <property type="evidence" value="ECO:0007669"/>
    <property type="project" value="UniProtKB-KW"/>
</dbReference>
<dbReference type="Gene3D" id="2.60.34.10">
    <property type="entry name" value="Substrate Binding Domain Of DNAk, Chain A, domain 1"/>
    <property type="match status" value="1"/>
</dbReference>
<dbReference type="EMBL" id="VJMH01005300">
    <property type="protein sequence ID" value="KAF0697624.1"/>
    <property type="molecule type" value="Genomic_DNA"/>
</dbReference>
<comment type="similarity">
    <text evidence="1">Belongs to the heat shock protein 70 family.</text>
</comment>
<proteinExistence type="inferred from homology"/>